<feature type="region of interest" description="Disordered" evidence="1">
    <location>
        <begin position="68"/>
        <end position="89"/>
    </location>
</feature>
<feature type="region of interest" description="Disordered" evidence="1">
    <location>
        <begin position="103"/>
        <end position="138"/>
    </location>
</feature>
<accession>A0A034WCR4</accession>
<protein>
    <submittedName>
        <fullName evidence="2">Uncharacterized protein</fullName>
    </submittedName>
</protein>
<organism evidence="2">
    <name type="scientific">Bactrocera dorsalis</name>
    <name type="common">Oriental fruit fly</name>
    <name type="synonym">Dacus dorsalis</name>
    <dbReference type="NCBI Taxonomy" id="27457"/>
    <lineage>
        <taxon>Eukaryota</taxon>
        <taxon>Metazoa</taxon>
        <taxon>Ecdysozoa</taxon>
        <taxon>Arthropoda</taxon>
        <taxon>Hexapoda</taxon>
        <taxon>Insecta</taxon>
        <taxon>Pterygota</taxon>
        <taxon>Neoptera</taxon>
        <taxon>Endopterygota</taxon>
        <taxon>Diptera</taxon>
        <taxon>Brachycera</taxon>
        <taxon>Muscomorpha</taxon>
        <taxon>Tephritoidea</taxon>
        <taxon>Tephritidae</taxon>
        <taxon>Bactrocera</taxon>
        <taxon>Bactrocera</taxon>
    </lineage>
</organism>
<feature type="compositionally biased region" description="Acidic residues" evidence="1">
    <location>
        <begin position="72"/>
        <end position="89"/>
    </location>
</feature>
<feature type="compositionally biased region" description="Low complexity" evidence="1">
    <location>
        <begin position="172"/>
        <end position="200"/>
    </location>
</feature>
<evidence type="ECO:0000256" key="1">
    <source>
        <dbReference type="SAM" id="MobiDB-lite"/>
    </source>
</evidence>
<reference evidence="2" key="1">
    <citation type="journal article" date="2014" name="BMC Genomics">
        <title>Characterizing the developmental transcriptome of the oriental fruit fly, Bactrocera dorsalis (Diptera: Tephritidae) through comparative genomic analysis with Drosophila melanogaster utilizing modENCODE datasets.</title>
        <authorList>
            <person name="Geib S.M."/>
            <person name="Calla B."/>
            <person name="Hall B."/>
            <person name="Hou S."/>
            <person name="Manoukis N.C."/>
        </authorList>
    </citation>
    <scope>NUCLEOTIDE SEQUENCE</scope>
    <source>
        <strain evidence="2">Punador</strain>
    </source>
</reference>
<dbReference type="AlphaFoldDB" id="A0A034WCR4"/>
<name>A0A034WCR4_BACDO</name>
<feature type="non-terminal residue" evidence="2">
    <location>
        <position position="1"/>
    </location>
</feature>
<sequence length="265" mass="28584">PSQAALERSSVGEKTPQTASGGILLKKRELKKFVTACVLIESEMARVLFILCGALLLNFVLTQDFEPAPLEPDVDPDWEPEPEPELEPQPEPEIIETTTLKATTEPPTTTTTSESITDPPTTTTTKETPIFTTPPITTEGIPATTVVITEETITPTTTAATPPPTTPKEEPITTPTTNIDYTTPTTTTTTTSPTSSSRQSFSATNSIGSISFTCSSTPCHASEPIWLLRAKLIHESLIATNAATNGRRTLKRDCRRASLQECELD</sequence>
<evidence type="ECO:0000313" key="2">
    <source>
        <dbReference type="EMBL" id="JAC52107.1"/>
    </source>
</evidence>
<proteinExistence type="predicted"/>
<dbReference type="EMBL" id="GAKP01006845">
    <property type="protein sequence ID" value="JAC52107.1"/>
    <property type="molecule type" value="Transcribed_RNA"/>
</dbReference>
<feature type="region of interest" description="Disordered" evidence="1">
    <location>
        <begin position="156"/>
        <end position="200"/>
    </location>
</feature>